<comment type="caution">
    <text evidence="9">The sequence shown here is derived from an EMBL/GenBank/DDBJ whole genome shotgun (WGS) entry which is preliminary data.</text>
</comment>
<evidence type="ECO:0000256" key="3">
    <source>
        <dbReference type="ARBA" id="ARBA00022475"/>
    </source>
</evidence>
<feature type="transmembrane region" description="Helical" evidence="7">
    <location>
        <begin position="12"/>
        <end position="30"/>
    </location>
</feature>
<dbReference type="PANTHER" id="PTHR30151">
    <property type="entry name" value="ALKANE SULFONATE ABC TRANSPORTER-RELATED, MEMBRANE SUBUNIT"/>
    <property type="match status" value="1"/>
</dbReference>
<comment type="subcellular location">
    <subcellularLocation>
        <location evidence="1 7">Cell membrane</location>
        <topology evidence="1 7">Multi-pass membrane protein</topology>
    </subcellularLocation>
</comment>
<dbReference type="GO" id="GO:0055085">
    <property type="term" value="P:transmembrane transport"/>
    <property type="evidence" value="ECO:0007669"/>
    <property type="project" value="InterPro"/>
</dbReference>
<keyword evidence="4 7" id="KW-0812">Transmembrane</keyword>
<comment type="similarity">
    <text evidence="7">Belongs to the binding-protein-dependent transport system permease family.</text>
</comment>
<dbReference type="RefSeq" id="WP_131918772.1">
    <property type="nucleotide sequence ID" value="NZ_JAOQNU010000007.1"/>
</dbReference>
<sequence length="257" mass="28202">MEFAVNIGRKAAVILVFLALWELAPTLGWIDPLFVPPLSAVLAAFNDPAVSAGLWKHTQISLVRALGGYLLALALAIPLGFLLGGWFKKLNKAFDSIVNVCAQTNPFIFYHIVMLFLGIDESSKVVMIAWTCTWPILFNTIAGIQHTDPLLIKSARSFGVGRWRLFSQVVLPAAAPAIFTGMRLSAGYAFLMLVAAEMMGADSGLGWLLRSYQENYYITRIFAAALLIALLGLTVDAVIGYFEKRFARRAAMEQVKV</sequence>
<keyword evidence="6 7" id="KW-0472">Membrane</keyword>
<feature type="domain" description="ABC transmembrane type-1" evidence="8">
    <location>
        <begin position="58"/>
        <end position="239"/>
    </location>
</feature>
<dbReference type="SUPFAM" id="SSF161098">
    <property type="entry name" value="MetI-like"/>
    <property type="match status" value="1"/>
</dbReference>
<evidence type="ECO:0000256" key="4">
    <source>
        <dbReference type="ARBA" id="ARBA00022692"/>
    </source>
</evidence>
<dbReference type="InterPro" id="IPR035906">
    <property type="entry name" value="MetI-like_sf"/>
</dbReference>
<keyword evidence="2 7" id="KW-0813">Transport</keyword>
<organism evidence="9 10">
    <name type="scientific">Heliophilum fasciatum</name>
    <dbReference type="NCBI Taxonomy" id="35700"/>
    <lineage>
        <taxon>Bacteria</taxon>
        <taxon>Bacillati</taxon>
        <taxon>Bacillota</taxon>
        <taxon>Clostridia</taxon>
        <taxon>Eubacteriales</taxon>
        <taxon>Heliobacteriaceae</taxon>
        <taxon>Heliophilum</taxon>
    </lineage>
</organism>
<keyword evidence="5 7" id="KW-1133">Transmembrane helix</keyword>
<dbReference type="CDD" id="cd06261">
    <property type="entry name" value="TM_PBP2"/>
    <property type="match status" value="1"/>
</dbReference>
<protein>
    <submittedName>
        <fullName evidence="9">NitT/TauT family transport system permease protein</fullName>
    </submittedName>
</protein>
<evidence type="ECO:0000256" key="5">
    <source>
        <dbReference type="ARBA" id="ARBA00022989"/>
    </source>
</evidence>
<proteinExistence type="inferred from homology"/>
<gene>
    <name evidence="9" type="ORF">EDD73_107122</name>
</gene>
<evidence type="ECO:0000256" key="2">
    <source>
        <dbReference type="ARBA" id="ARBA00022448"/>
    </source>
</evidence>
<keyword evidence="10" id="KW-1185">Reference proteome</keyword>
<evidence type="ECO:0000256" key="6">
    <source>
        <dbReference type="ARBA" id="ARBA00023136"/>
    </source>
</evidence>
<dbReference type="AlphaFoldDB" id="A0A4R2RQM1"/>
<reference evidence="9 10" key="1">
    <citation type="submission" date="2019-03" db="EMBL/GenBank/DDBJ databases">
        <title>Genomic Encyclopedia of Type Strains, Phase IV (KMG-IV): sequencing the most valuable type-strain genomes for metagenomic binning, comparative biology and taxonomic classification.</title>
        <authorList>
            <person name="Goeker M."/>
        </authorList>
    </citation>
    <scope>NUCLEOTIDE SEQUENCE [LARGE SCALE GENOMIC DNA]</scope>
    <source>
        <strain evidence="9 10">DSM 11170</strain>
    </source>
</reference>
<dbReference type="PANTHER" id="PTHR30151:SF0">
    <property type="entry name" value="ABC TRANSPORTER PERMEASE PROTEIN MJ0413-RELATED"/>
    <property type="match status" value="1"/>
</dbReference>
<evidence type="ECO:0000256" key="7">
    <source>
        <dbReference type="RuleBase" id="RU363032"/>
    </source>
</evidence>
<dbReference type="EMBL" id="SLXT01000007">
    <property type="protein sequence ID" value="TCP65049.1"/>
    <property type="molecule type" value="Genomic_DNA"/>
</dbReference>
<evidence type="ECO:0000313" key="9">
    <source>
        <dbReference type="EMBL" id="TCP65049.1"/>
    </source>
</evidence>
<dbReference type="Gene3D" id="1.10.3720.10">
    <property type="entry name" value="MetI-like"/>
    <property type="match status" value="1"/>
</dbReference>
<dbReference type="OrthoDB" id="9804353at2"/>
<feature type="transmembrane region" description="Helical" evidence="7">
    <location>
        <begin position="188"/>
        <end position="209"/>
    </location>
</feature>
<dbReference type="Proteomes" id="UP000294813">
    <property type="component" value="Unassembled WGS sequence"/>
</dbReference>
<keyword evidence="3" id="KW-1003">Cell membrane</keyword>
<dbReference type="Pfam" id="PF00528">
    <property type="entry name" value="BPD_transp_1"/>
    <property type="match status" value="1"/>
</dbReference>
<name>A0A4R2RQM1_9FIRM</name>
<feature type="transmembrane region" description="Helical" evidence="7">
    <location>
        <begin position="221"/>
        <end position="242"/>
    </location>
</feature>
<evidence type="ECO:0000313" key="10">
    <source>
        <dbReference type="Proteomes" id="UP000294813"/>
    </source>
</evidence>
<evidence type="ECO:0000259" key="8">
    <source>
        <dbReference type="PROSITE" id="PS50928"/>
    </source>
</evidence>
<dbReference type="GO" id="GO:0005886">
    <property type="term" value="C:plasma membrane"/>
    <property type="evidence" value="ECO:0007669"/>
    <property type="project" value="UniProtKB-SubCell"/>
</dbReference>
<accession>A0A4R2RQM1</accession>
<dbReference type="PROSITE" id="PS50928">
    <property type="entry name" value="ABC_TM1"/>
    <property type="match status" value="1"/>
</dbReference>
<dbReference type="InterPro" id="IPR000515">
    <property type="entry name" value="MetI-like"/>
</dbReference>
<feature type="transmembrane region" description="Helical" evidence="7">
    <location>
        <begin position="66"/>
        <end position="85"/>
    </location>
</feature>
<evidence type="ECO:0000256" key="1">
    <source>
        <dbReference type="ARBA" id="ARBA00004651"/>
    </source>
</evidence>